<proteinExistence type="predicted"/>
<evidence type="ECO:0000313" key="2">
    <source>
        <dbReference type="Proteomes" id="UP001231197"/>
    </source>
</evidence>
<sequence length="802" mass="91544">MKNSTVYIILLLIFTQDIYAQQNFIDAVVTPIQEDALYREKAYMHLNKTTYFVNQSIWFTFFVGKDHNNFPSNYTTNFNVNLLNQEGNVLKSKVFLTEKGIGFGDFLIDKNFESGKYYIQGFTNYMNNFGTENCYLQEIEIINLDSKLPTIRPSEDSYDIQIFPESGYLLEDAKNTIGIKALINGKGKAFSGVIIDSKGLEVQNFTGNRFGMSKVEFNYSENETYSVILNINSTTRKKDIPKANSKGIIFNVNSLDDDLLKVTITTNKKTIPTLTEDDLNLLFYRNNYICEAFAVSLNQKTVQEFYIKKTKLLHGVNIATLFKNNDPIAERKFFIFKPDQATSVLLEKTQETQDSISVKIQTTYSENLPTPANLSVSILPKNSKIFTNYQNIKSAFLLTPYLKGPIEDPSFYLKKQNSNYRNDLDVLLLNQGWLKYSLDEKIKKISPKEKFKFQSGFTINGSVKSNKRFDLGILSDNNRMLSKSNIAKDTFSFKNILIYKNSKIKFSLIHNNDRLEKPEKISLKESLKTKKNHKYLLPDTYTNKSSDIVDARIISNFKNNIELDEVLIKGSKDAPTYQPPENLAEKHNMIRGANFYKGTKVSEDMTLGDATLFNYFSNKGYIVASSYFSFGRGPVTFGFSTTAINPDYTYPPEIYIDDLLTEAGTDVHILKTYPMRYVDEILINKSGGGSSSGSGGTVRVYLKDGNHKYESENTEKYTELIVSTGFDKAIDYFRTPSTITNKASFQLTEIDWIPAISTDKKGEYYFNISKNDFSNDYIFIVNGLSENGLLFYDTLSLIKYRL</sequence>
<protein>
    <submittedName>
        <fullName evidence="1">Uncharacterized protein</fullName>
    </submittedName>
</protein>
<gene>
    <name evidence="1" type="ORF">QMA06_08320</name>
</gene>
<name>A0ABT7ZUM0_9FLAO</name>
<dbReference type="Proteomes" id="UP001231197">
    <property type="component" value="Unassembled WGS sequence"/>
</dbReference>
<dbReference type="Gene3D" id="2.60.40.1930">
    <property type="match status" value="1"/>
</dbReference>
<dbReference type="RefSeq" id="WP_290206405.1">
    <property type="nucleotide sequence ID" value="NZ_JASDDK010000002.1"/>
</dbReference>
<accession>A0ABT7ZUM0</accession>
<keyword evidence="2" id="KW-1185">Reference proteome</keyword>
<dbReference type="EMBL" id="JASDDK010000002">
    <property type="protein sequence ID" value="MDN3492724.1"/>
    <property type="molecule type" value="Genomic_DNA"/>
</dbReference>
<comment type="caution">
    <text evidence="1">The sequence shown here is derived from an EMBL/GenBank/DDBJ whole genome shotgun (WGS) entry which is preliminary data.</text>
</comment>
<evidence type="ECO:0000313" key="1">
    <source>
        <dbReference type="EMBL" id="MDN3492724.1"/>
    </source>
</evidence>
<reference evidence="1 2" key="1">
    <citation type="journal article" date="2023" name="Int. J. Syst. Evol. Microbiol.">
        <title>Winogradskyella bathintestinalis sp. nov., isolated from the intestine of the deep-sea loosejaw dragonfish, Malacosteus niger.</title>
        <authorList>
            <person name="Uniacke-Lowe S."/>
            <person name="Johnson C.N."/>
            <person name="Stanton C."/>
            <person name="Hill C."/>
            <person name="Ross P."/>
        </authorList>
    </citation>
    <scope>NUCLEOTIDE SEQUENCE [LARGE SCALE GENOMIC DNA]</scope>
    <source>
        <strain evidence="1 2">APC 3343</strain>
    </source>
</reference>
<organism evidence="1 2">
    <name type="scientific">Winogradskyella bathintestinalis</name>
    <dbReference type="NCBI Taxonomy" id="3035208"/>
    <lineage>
        <taxon>Bacteria</taxon>
        <taxon>Pseudomonadati</taxon>
        <taxon>Bacteroidota</taxon>
        <taxon>Flavobacteriia</taxon>
        <taxon>Flavobacteriales</taxon>
        <taxon>Flavobacteriaceae</taxon>
        <taxon>Winogradskyella</taxon>
    </lineage>
</organism>